<gene>
    <name evidence="1" type="ORF">MGWOODY_Clf2538</name>
</gene>
<dbReference type="EMBL" id="FAXA01000116">
    <property type="protein sequence ID" value="CUV01657.1"/>
    <property type="molecule type" value="Genomic_DNA"/>
</dbReference>
<name>A0A170Q9G8_9ZZZZ</name>
<sequence>MEAAQTSRNRPAQKENGSSLTWLFALGIRVAHWLTTKAH</sequence>
<evidence type="ECO:0000313" key="1">
    <source>
        <dbReference type="EMBL" id="CUV01657.1"/>
    </source>
</evidence>
<proteinExistence type="predicted"/>
<dbReference type="AlphaFoldDB" id="A0A170Q9G8"/>
<protein>
    <submittedName>
        <fullName evidence="1">Uncharacterized protein</fullName>
    </submittedName>
</protein>
<accession>A0A170Q9G8</accession>
<organism evidence="1">
    <name type="scientific">hydrothermal vent metagenome</name>
    <dbReference type="NCBI Taxonomy" id="652676"/>
    <lineage>
        <taxon>unclassified sequences</taxon>
        <taxon>metagenomes</taxon>
        <taxon>ecological metagenomes</taxon>
    </lineage>
</organism>
<reference evidence="1" key="1">
    <citation type="submission" date="2015-10" db="EMBL/GenBank/DDBJ databases">
        <authorList>
            <person name="Gilbert D.G."/>
        </authorList>
    </citation>
    <scope>NUCLEOTIDE SEQUENCE</scope>
</reference>